<proteinExistence type="predicted"/>
<dbReference type="OrthoDB" id="8060926at2759"/>
<dbReference type="AlphaFoldDB" id="A0A8J9VET7"/>
<dbReference type="PANTHER" id="PTHR46704">
    <property type="entry name" value="CXC DOMAIN-CONTAINING PROTEIN-RELATED"/>
    <property type="match status" value="1"/>
</dbReference>
<reference evidence="1" key="1">
    <citation type="submission" date="2021-12" db="EMBL/GenBank/DDBJ databases">
        <authorList>
            <person name="Martin H S."/>
        </authorList>
    </citation>
    <scope>NUCLEOTIDE SEQUENCE</scope>
</reference>
<dbReference type="Proteomes" id="UP000838878">
    <property type="component" value="Chromosome 8"/>
</dbReference>
<dbReference type="PANTHER" id="PTHR46704:SF9">
    <property type="entry name" value="BHLH DOMAIN-CONTAINING PROTEIN"/>
    <property type="match status" value="1"/>
</dbReference>
<gene>
    <name evidence="1" type="ORF">BINO364_LOCUS15438</name>
</gene>
<sequence>MSLKSLTSSRKIIDVIHRYGHCISYPAVEELETEATYTSIQQSSICPEAIVKSPHLCTGDAFDNFDRFVETNSGKDTLHDTVGIIYQNIDLDNPDESQLISLPAVSNETLLNSKTRRRRTFEAVIMDVQEEPVSKRKKIDMNLSAHESEYLLPGNFQLYKMIDTTWMICHALQLPDVPMWVGFNSSLLSDNDNLQQRVSYLTPINESPTNKSVVLETMRQSQKICEEVKQSSIQVTYDLAIAKVALQFQVTNKPSFDNLFIHLGPFHIMMAYFKAVGKVIIDCGLTNIMVQSNLLASGSVSGFLEGKHFNRCKRLHPLMAVGLEILHFNSFLEMNNKVITDDMAEEIARLRTSSLSSFKIQNEELNELMNNYDIYKQVR</sequence>
<accession>A0A8J9VET7</accession>
<keyword evidence="2" id="KW-1185">Reference proteome</keyword>
<protein>
    <submittedName>
        <fullName evidence="1">Uncharacterized protein</fullName>
    </submittedName>
</protein>
<organism evidence="1 2">
    <name type="scientific">Brenthis ino</name>
    <name type="common">lesser marbled fritillary</name>
    <dbReference type="NCBI Taxonomy" id="405034"/>
    <lineage>
        <taxon>Eukaryota</taxon>
        <taxon>Metazoa</taxon>
        <taxon>Ecdysozoa</taxon>
        <taxon>Arthropoda</taxon>
        <taxon>Hexapoda</taxon>
        <taxon>Insecta</taxon>
        <taxon>Pterygota</taxon>
        <taxon>Neoptera</taxon>
        <taxon>Endopterygota</taxon>
        <taxon>Lepidoptera</taxon>
        <taxon>Glossata</taxon>
        <taxon>Ditrysia</taxon>
        <taxon>Papilionoidea</taxon>
        <taxon>Nymphalidae</taxon>
        <taxon>Heliconiinae</taxon>
        <taxon>Argynnini</taxon>
        <taxon>Brenthis</taxon>
    </lineage>
</organism>
<evidence type="ECO:0000313" key="2">
    <source>
        <dbReference type="Proteomes" id="UP000838878"/>
    </source>
</evidence>
<feature type="non-terminal residue" evidence="1">
    <location>
        <position position="379"/>
    </location>
</feature>
<dbReference type="EMBL" id="OV170228">
    <property type="protein sequence ID" value="CAH0730457.1"/>
    <property type="molecule type" value="Genomic_DNA"/>
</dbReference>
<name>A0A8J9VET7_9NEOP</name>
<evidence type="ECO:0000313" key="1">
    <source>
        <dbReference type="EMBL" id="CAH0730457.1"/>
    </source>
</evidence>